<dbReference type="NCBIfam" id="TIGR01529">
    <property type="entry name" value="argR_whole"/>
    <property type="match status" value="1"/>
</dbReference>
<keyword evidence="7" id="KW-0028">Amino-acid biosynthesis</keyword>
<name>A0A1I0WHW3_9CLOT</name>
<keyword evidence="5 7" id="KW-0238">DNA-binding</keyword>
<dbReference type="InterPro" id="IPR036388">
    <property type="entry name" value="WH-like_DNA-bd_sf"/>
</dbReference>
<dbReference type="Gene3D" id="3.30.1360.40">
    <property type="match status" value="1"/>
</dbReference>
<keyword evidence="4 7" id="KW-0805">Transcription regulation</keyword>
<dbReference type="InterPro" id="IPR020899">
    <property type="entry name" value="Arg_repress_C"/>
</dbReference>
<accession>A0A1I0WHW3</accession>
<protein>
    <recommendedName>
        <fullName evidence="7 8">Arginine repressor</fullName>
    </recommendedName>
</protein>
<evidence type="ECO:0000259" key="9">
    <source>
        <dbReference type="Pfam" id="PF01316"/>
    </source>
</evidence>
<dbReference type="Pfam" id="PF01316">
    <property type="entry name" value="Arg_repressor"/>
    <property type="match status" value="1"/>
</dbReference>
<dbReference type="PANTHER" id="PTHR34471">
    <property type="entry name" value="ARGININE REPRESSOR"/>
    <property type="match status" value="1"/>
</dbReference>
<feature type="domain" description="Arginine repressor DNA-binding" evidence="9">
    <location>
        <begin position="2"/>
        <end position="67"/>
    </location>
</feature>
<organism evidence="11 12">
    <name type="scientific">Clostridium frigidicarnis</name>
    <dbReference type="NCBI Taxonomy" id="84698"/>
    <lineage>
        <taxon>Bacteria</taxon>
        <taxon>Bacillati</taxon>
        <taxon>Bacillota</taxon>
        <taxon>Clostridia</taxon>
        <taxon>Eubacteriales</taxon>
        <taxon>Clostridiaceae</taxon>
        <taxon>Clostridium</taxon>
    </lineage>
</organism>
<dbReference type="Proteomes" id="UP000198619">
    <property type="component" value="Unassembled WGS sequence"/>
</dbReference>
<dbReference type="STRING" id="84698.SAMN04488528_100566"/>
<evidence type="ECO:0000256" key="5">
    <source>
        <dbReference type="ARBA" id="ARBA00023125"/>
    </source>
</evidence>
<dbReference type="InterPro" id="IPR036251">
    <property type="entry name" value="Arg_repress_C_sf"/>
</dbReference>
<dbReference type="OrthoDB" id="9807089at2"/>
<sequence length="149" mass="16336">MKSVRHKKILEIVNSSDIETQDELAEALRQNGFDITQATISRDIKILKLAKVMAANGRYKYVSVEKDTMDFSNKLVKIFANTVLNVESVDNFVVIKTLSGSGSAAAEAIDSLGLKEIAGTIAGDNTIFILTRSKENSNQLVDKIKAMIE</sequence>
<keyword evidence="7" id="KW-0678">Repressor</keyword>
<dbReference type="GO" id="GO:0034618">
    <property type="term" value="F:arginine binding"/>
    <property type="evidence" value="ECO:0007669"/>
    <property type="project" value="InterPro"/>
</dbReference>
<dbReference type="AlphaFoldDB" id="A0A1I0WHW3"/>
<dbReference type="Pfam" id="PF02863">
    <property type="entry name" value="Arg_repressor_C"/>
    <property type="match status" value="1"/>
</dbReference>
<comment type="subcellular location">
    <subcellularLocation>
        <location evidence="1 7">Cytoplasm</location>
    </subcellularLocation>
</comment>
<dbReference type="InterPro" id="IPR001669">
    <property type="entry name" value="Arg_repress"/>
</dbReference>
<proteinExistence type="inferred from homology"/>
<dbReference type="SUPFAM" id="SSF55252">
    <property type="entry name" value="C-terminal domain of arginine repressor"/>
    <property type="match status" value="1"/>
</dbReference>
<dbReference type="GO" id="GO:0006526">
    <property type="term" value="P:L-arginine biosynthetic process"/>
    <property type="evidence" value="ECO:0007669"/>
    <property type="project" value="UniProtKB-UniPathway"/>
</dbReference>
<dbReference type="PRINTS" id="PR01467">
    <property type="entry name" value="ARGREPRESSOR"/>
</dbReference>
<dbReference type="InterPro" id="IPR036390">
    <property type="entry name" value="WH_DNA-bd_sf"/>
</dbReference>
<dbReference type="GO" id="GO:0003700">
    <property type="term" value="F:DNA-binding transcription factor activity"/>
    <property type="evidence" value="ECO:0007669"/>
    <property type="project" value="UniProtKB-UniRule"/>
</dbReference>
<comment type="similarity">
    <text evidence="2 7">Belongs to the ArgR family.</text>
</comment>
<evidence type="ECO:0000313" key="12">
    <source>
        <dbReference type="Proteomes" id="UP000198619"/>
    </source>
</evidence>
<dbReference type="NCBIfam" id="NF001680">
    <property type="entry name" value="PRK00441.1"/>
    <property type="match status" value="1"/>
</dbReference>
<keyword evidence="6 7" id="KW-0804">Transcription</keyword>
<evidence type="ECO:0000256" key="1">
    <source>
        <dbReference type="ARBA" id="ARBA00004496"/>
    </source>
</evidence>
<dbReference type="Gene3D" id="1.10.10.10">
    <property type="entry name" value="Winged helix-like DNA-binding domain superfamily/Winged helix DNA-binding domain"/>
    <property type="match status" value="1"/>
</dbReference>
<evidence type="ECO:0000256" key="2">
    <source>
        <dbReference type="ARBA" id="ARBA00008316"/>
    </source>
</evidence>
<keyword evidence="7" id="KW-0055">Arginine biosynthesis</keyword>
<dbReference type="HAMAP" id="MF_00173">
    <property type="entry name" value="Arg_repressor"/>
    <property type="match status" value="1"/>
</dbReference>
<keyword evidence="3 7" id="KW-0963">Cytoplasm</keyword>
<comment type="pathway">
    <text evidence="7">Amino-acid biosynthesis; L-arginine biosynthesis [regulation].</text>
</comment>
<reference evidence="11 12" key="1">
    <citation type="submission" date="2016-10" db="EMBL/GenBank/DDBJ databases">
        <authorList>
            <person name="de Groot N.N."/>
        </authorList>
    </citation>
    <scope>NUCLEOTIDE SEQUENCE [LARGE SCALE GENOMIC DNA]</scope>
    <source>
        <strain evidence="11 12">DSM 12271</strain>
    </source>
</reference>
<evidence type="ECO:0000256" key="7">
    <source>
        <dbReference type="HAMAP-Rule" id="MF_00173"/>
    </source>
</evidence>
<feature type="domain" description="Arginine repressor C-terminal" evidence="10">
    <location>
        <begin position="79"/>
        <end position="145"/>
    </location>
</feature>
<dbReference type="SUPFAM" id="SSF46785">
    <property type="entry name" value="Winged helix' DNA-binding domain"/>
    <property type="match status" value="1"/>
</dbReference>
<evidence type="ECO:0000256" key="8">
    <source>
        <dbReference type="NCBIfam" id="TIGR01529"/>
    </source>
</evidence>
<dbReference type="InterPro" id="IPR020900">
    <property type="entry name" value="Arg_repress_DNA-bd"/>
</dbReference>
<dbReference type="GO" id="GO:0003677">
    <property type="term" value="F:DNA binding"/>
    <property type="evidence" value="ECO:0007669"/>
    <property type="project" value="UniProtKB-KW"/>
</dbReference>
<evidence type="ECO:0000256" key="3">
    <source>
        <dbReference type="ARBA" id="ARBA00022490"/>
    </source>
</evidence>
<evidence type="ECO:0000313" key="11">
    <source>
        <dbReference type="EMBL" id="SFA87583.1"/>
    </source>
</evidence>
<keyword evidence="12" id="KW-1185">Reference proteome</keyword>
<evidence type="ECO:0000256" key="4">
    <source>
        <dbReference type="ARBA" id="ARBA00023015"/>
    </source>
</evidence>
<dbReference type="UniPathway" id="UPA00068"/>
<dbReference type="GO" id="GO:0005737">
    <property type="term" value="C:cytoplasm"/>
    <property type="evidence" value="ECO:0007669"/>
    <property type="project" value="UniProtKB-SubCell"/>
</dbReference>
<dbReference type="RefSeq" id="WP_090039138.1">
    <property type="nucleotide sequence ID" value="NZ_FOKI01000005.1"/>
</dbReference>
<gene>
    <name evidence="7" type="primary">argR</name>
    <name evidence="11" type="ORF">SAMN04488528_100566</name>
</gene>
<comment type="function">
    <text evidence="7">Regulates arginine biosynthesis genes.</text>
</comment>
<evidence type="ECO:0000256" key="6">
    <source>
        <dbReference type="ARBA" id="ARBA00023163"/>
    </source>
</evidence>
<dbReference type="EMBL" id="FOKI01000005">
    <property type="protein sequence ID" value="SFA87583.1"/>
    <property type="molecule type" value="Genomic_DNA"/>
</dbReference>
<dbReference type="GO" id="GO:1900079">
    <property type="term" value="P:regulation of arginine biosynthetic process"/>
    <property type="evidence" value="ECO:0007669"/>
    <property type="project" value="UniProtKB-UniRule"/>
</dbReference>
<dbReference type="GO" id="GO:0051259">
    <property type="term" value="P:protein complex oligomerization"/>
    <property type="evidence" value="ECO:0007669"/>
    <property type="project" value="InterPro"/>
</dbReference>
<dbReference type="PANTHER" id="PTHR34471:SF1">
    <property type="entry name" value="ARGININE REPRESSOR"/>
    <property type="match status" value="1"/>
</dbReference>
<evidence type="ECO:0000259" key="10">
    <source>
        <dbReference type="Pfam" id="PF02863"/>
    </source>
</evidence>